<comment type="caution">
    <text evidence="1">The sequence shown here is derived from an EMBL/GenBank/DDBJ whole genome shotgun (WGS) entry which is preliminary data.</text>
</comment>
<keyword evidence="2" id="KW-1185">Reference proteome</keyword>
<gene>
    <name evidence="1" type="ORF">Pint_17609</name>
</gene>
<reference evidence="2" key="1">
    <citation type="journal article" date="2023" name="G3 (Bethesda)">
        <title>Genome assembly and association tests identify interacting loci associated with vigor, precocity, and sex in interspecific pistachio rootstocks.</title>
        <authorList>
            <person name="Palmer W."/>
            <person name="Jacygrad E."/>
            <person name="Sagayaradj S."/>
            <person name="Cavanaugh K."/>
            <person name="Han R."/>
            <person name="Bertier L."/>
            <person name="Beede B."/>
            <person name="Kafkas S."/>
            <person name="Golino D."/>
            <person name="Preece J."/>
            <person name="Michelmore R."/>
        </authorList>
    </citation>
    <scope>NUCLEOTIDE SEQUENCE [LARGE SCALE GENOMIC DNA]</scope>
</reference>
<evidence type="ECO:0000313" key="1">
    <source>
        <dbReference type="EMBL" id="KAJ0041936.1"/>
    </source>
</evidence>
<sequence length="226" mass="25727">MDMEGLSLICDGLGMVEEDERGNRIGYYKDAYCLGFLSVAIQKREVFKQVCKWNIVSKNLIPIIDHCQDDCNLVLNAVKVLVFLTMPVEPSSNDIPQQIRVSMGFEVVNYMHETFTEDDWKLVQLVLTLFRNVLAVQDILLQQKAGCSASQFISLSDEFLELLFNENVMDISLMITLHMGEDTKDALDGLKSLIAEEEEKIRLSRLHQKMGRHSQFSGTFTRLAVV</sequence>
<dbReference type="Proteomes" id="UP001163603">
    <property type="component" value="Chromosome 4"/>
</dbReference>
<name>A0ACC0YVI2_9ROSI</name>
<protein>
    <submittedName>
        <fullName evidence="1">Uncharacterized protein</fullName>
    </submittedName>
</protein>
<proteinExistence type="predicted"/>
<dbReference type="EMBL" id="CM047739">
    <property type="protein sequence ID" value="KAJ0041936.1"/>
    <property type="molecule type" value="Genomic_DNA"/>
</dbReference>
<accession>A0ACC0YVI2</accession>
<evidence type="ECO:0000313" key="2">
    <source>
        <dbReference type="Proteomes" id="UP001163603"/>
    </source>
</evidence>
<organism evidence="1 2">
    <name type="scientific">Pistacia integerrima</name>
    <dbReference type="NCBI Taxonomy" id="434235"/>
    <lineage>
        <taxon>Eukaryota</taxon>
        <taxon>Viridiplantae</taxon>
        <taxon>Streptophyta</taxon>
        <taxon>Embryophyta</taxon>
        <taxon>Tracheophyta</taxon>
        <taxon>Spermatophyta</taxon>
        <taxon>Magnoliopsida</taxon>
        <taxon>eudicotyledons</taxon>
        <taxon>Gunneridae</taxon>
        <taxon>Pentapetalae</taxon>
        <taxon>rosids</taxon>
        <taxon>malvids</taxon>
        <taxon>Sapindales</taxon>
        <taxon>Anacardiaceae</taxon>
        <taxon>Pistacia</taxon>
    </lineage>
</organism>